<keyword evidence="1" id="KW-0732">Signal</keyword>
<reference evidence="2" key="2">
    <citation type="submission" date="2021-04" db="EMBL/GenBank/DDBJ databases">
        <authorList>
            <person name="Gilroy R."/>
        </authorList>
    </citation>
    <scope>NUCLEOTIDE SEQUENCE</scope>
    <source>
        <strain evidence="2">CHK196-7946</strain>
    </source>
</reference>
<feature type="signal peptide" evidence="1">
    <location>
        <begin position="1"/>
        <end position="21"/>
    </location>
</feature>
<dbReference type="EMBL" id="DWVY01000062">
    <property type="protein sequence ID" value="HJC75707.1"/>
    <property type="molecule type" value="Genomic_DNA"/>
</dbReference>
<dbReference type="PROSITE" id="PS51257">
    <property type="entry name" value="PROKAR_LIPOPROTEIN"/>
    <property type="match status" value="1"/>
</dbReference>
<protein>
    <submittedName>
        <fullName evidence="2">Extracellular solute-binding protein</fullName>
    </submittedName>
</protein>
<organism evidence="2 3">
    <name type="scientific">Candidatus Mediterraneibacter faecavium</name>
    <dbReference type="NCBI Taxonomy" id="2838668"/>
    <lineage>
        <taxon>Bacteria</taxon>
        <taxon>Bacillati</taxon>
        <taxon>Bacillota</taxon>
        <taxon>Clostridia</taxon>
        <taxon>Lachnospirales</taxon>
        <taxon>Lachnospiraceae</taxon>
        <taxon>Mediterraneibacter</taxon>
    </lineage>
</organism>
<evidence type="ECO:0000256" key="1">
    <source>
        <dbReference type="SAM" id="SignalP"/>
    </source>
</evidence>
<dbReference type="PANTHER" id="PTHR43649">
    <property type="entry name" value="ARABINOSE-BINDING PROTEIN-RELATED"/>
    <property type="match status" value="1"/>
</dbReference>
<evidence type="ECO:0000313" key="2">
    <source>
        <dbReference type="EMBL" id="HJC75707.1"/>
    </source>
</evidence>
<gene>
    <name evidence="2" type="ORF">H9697_12330</name>
</gene>
<dbReference type="Proteomes" id="UP000823902">
    <property type="component" value="Unassembled WGS sequence"/>
</dbReference>
<dbReference type="Gene3D" id="3.40.190.10">
    <property type="entry name" value="Periplasmic binding protein-like II"/>
    <property type="match status" value="2"/>
</dbReference>
<dbReference type="Pfam" id="PF01547">
    <property type="entry name" value="SBP_bac_1"/>
    <property type="match status" value="1"/>
</dbReference>
<dbReference type="InterPro" id="IPR050490">
    <property type="entry name" value="Bact_solute-bd_prot1"/>
</dbReference>
<name>A0A9D2QCX4_9FIRM</name>
<reference evidence="2" key="1">
    <citation type="journal article" date="2021" name="PeerJ">
        <title>Extensive microbial diversity within the chicken gut microbiome revealed by metagenomics and culture.</title>
        <authorList>
            <person name="Gilroy R."/>
            <person name="Ravi A."/>
            <person name="Getino M."/>
            <person name="Pursley I."/>
            <person name="Horton D.L."/>
            <person name="Alikhan N.F."/>
            <person name="Baker D."/>
            <person name="Gharbi K."/>
            <person name="Hall N."/>
            <person name="Watson M."/>
            <person name="Adriaenssens E.M."/>
            <person name="Foster-Nyarko E."/>
            <person name="Jarju S."/>
            <person name="Secka A."/>
            <person name="Antonio M."/>
            <person name="Oren A."/>
            <person name="Chaudhuri R.R."/>
            <person name="La Ragione R."/>
            <person name="Hildebrand F."/>
            <person name="Pallen M.J."/>
        </authorList>
    </citation>
    <scope>NUCLEOTIDE SEQUENCE</scope>
    <source>
        <strain evidence="2">CHK196-7946</strain>
    </source>
</reference>
<dbReference type="AlphaFoldDB" id="A0A9D2QCX4"/>
<dbReference type="InterPro" id="IPR006059">
    <property type="entry name" value="SBP"/>
</dbReference>
<sequence length="449" mass="49773">MRKKIISVLAISAMCVSMLLGCSVSTETGEDSLDEDNASGQEKTTENETEISWIFYDDLDVSEDLVTKGYKEVIERFNEDYAGKYHVNVITTPTEEYDTKLNALIASGDIPELFTCHPGPLMEQYVDAGVAADLTKILQKDNPDWYQSFKDGIFDKLTYDGKIMAIPTNFSAALVFYNTRIFEEVGVTPPETYDEWLEVCEKIKNAGYTPIACSAKDPWCISLLAGYLCDREGGPDNLQGITEGTLDWTSESYINAGNKLIELSQYFQPTAAGDSNDQANAEFTSGEAAMLVQGSWVIGEINGRVPEIEEICGAFRFPAVEGGADPDRMMVKTDNIMLSSKAEGDKKEAAIELLKYFTDDTAQKYVAEKAGKIPTTNVEVDTAAAPKQYMYVEEVLNNTTATFGFYNESLATAEAGDIFDDAIVEIYLKNATPQEAFQELQDYYEKNVW</sequence>
<comment type="caution">
    <text evidence="2">The sequence shown here is derived from an EMBL/GenBank/DDBJ whole genome shotgun (WGS) entry which is preliminary data.</text>
</comment>
<proteinExistence type="predicted"/>
<accession>A0A9D2QCX4</accession>
<evidence type="ECO:0000313" key="3">
    <source>
        <dbReference type="Proteomes" id="UP000823902"/>
    </source>
</evidence>
<feature type="chain" id="PRO_5038541765" evidence="1">
    <location>
        <begin position="22"/>
        <end position="449"/>
    </location>
</feature>
<dbReference type="SUPFAM" id="SSF53850">
    <property type="entry name" value="Periplasmic binding protein-like II"/>
    <property type="match status" value="1"/>
</dbReference>